<comment type="caution">
    <text evidence="2">The sequence shown here is derived from an EMBL/GenBank/DDBJ whole genome shotgun (WGS) entry which is preliminary data.</text>
</comment>
<dbReference type="EMBL" id="JBHFAB010000018">
    <property type="protein sequence ID" value="MFC1419483.1"/>
    <property type="molecule type" value="Genomic_DNA"/>
</dbReference>
<dbReference type="GO" id="GO:0032259">
    <property type="term" value="P:methylation"/>
    <property type="evidence" value="ECO:0007669"/>
    <property type="project" value="UniProtKB-KW"/>
</dbReference>
<proteinExistence type="predicted"/>
<sequence length="260" mass="28198">MKADEYRTMDRLAVRQRVHLLHSDPPDDVEASTLAYAPVSGNASVLDIGCGTGSFLARLARPQRNGRVLGLDISEAAVGSVTDRGIHAVRGDIHRLPLRDDAFDFVFARHMLDHVRAVPDALRECRRVLKPSGTFVAVVNDAGQAPLLSRLIARTVRAHGVTVPPDARPETDSGNLPGMIREVFGNVRVNSVPGSLVFPEAAPLTEFAVSLLHFYGVPADSPQYPAVCAALSQEIDRGFQQPGFVWRDRKGYSVSTATAR</sequence>
<keyword evidence="3" id="KW-1185">Reference proteome</keyword>
<dbReference type="InterPro" id="IPR029063">
    <property type="entry name" value="SAM-dependent_MTases_sf"/>
</dbReference>
<dbReference type="PANTHER" id="PTHR43591">
    <property type="entry name" value="METHYLTRANSFERASE"/>
    <property type="match status" value="1"/>
</dbReference>
<gene>
    <name evidence="2" type="ORF">ACEZDE_23025</name>
</gene>
<organism evidence="2 3">
    <name type="scientific">Streptacidiphilus cavernicola</name>
    <dbReference type="NCBI Taxonomy" id="3342716"/>
    <lineage>
        <taxon>Bacteria</taxon>
        <taxon>Bacillati</taxon>
        <taxon>Actinomycetota</taxon>
        <taxon>Actinomycetes</taxon>
        <taxon>Kitasatosporales</taxon>
        <taxon>Streptomycetaceae</taxon>
        <taxon>Streptacidiphilus</taxon>
    </lineage>
</organism>
<evidence type="ECO:0000313" key="3">
    <source>
        <dbReference type="Proteomes" id="UP001592531"/>
    </source>
</evidence>
<dbReference type="EC" id="2.1.1.-" evidence="2"/>
<dbReference type="Gene3D" id="3.40.50.150">
    <property type="entry name" value="Vaccinia Virus protein VP39"/>
    <property type="match status" value="1"/>
</dbReference>
<keyword evidence="2" id="KW-0489">Methyltransferase</keyword>
<keyword evidence="2" id="KW-0808">Transferase</keyword>
<dbReference type="InterPro" id="IPR013216">
    <property type="entry name" value="Methyltransf_11"/>
</dbReference>
<accession>A0ABV6W0P1</accession>
<dbReference type="Proteomes" id="UP001592531">
    <property type="component" value="Unassembled WGS sequence"/>
</dbReference>
<evidence type="ECO:0000313" key="2">
    <source>
        <dbReference type="EMBL" id="MFC1419483.1"/>
    </source>
</evidence>
<protein>
    <submittedName>
        <fullName evidence="2">Class I SAM-dependent methyltransferase</fullName>
        <ecNumber evidence="2">2.1.1.-</ecNumber>
    </submittedName>
</protein>
<dbReference type="Pfam" id="PF08241">
    <property type="entry name" value="Methyltransf_11"/>
    <property type="match status" value="1"/>
</dbReference>
<reference evidence="2 3" key="1">
    <citation type="submission" date="2024-09" db="EMBL/GenBank/DDBJ databases">
        <authorList>
            <person name="Lee S.D."/>
        </authorList>
    </citation>
    <scope>NUCLEOTIDE SEQUENCE [LARGE SCALE GENOMIC DNA]</scope>
    <source>
        <strain evidence="2 3">N8-3</strain>
    </source>
</reference>
<dbReference type="GO" id="GO:0008168">
    <property type="term" value="F:methyltransferase activity"/>
    <property type="evidence" value="ECO:0007669"/>
    <property type="project" value="UniProtKB-KW"/>
</dbReference>
<dbReference type="CDD" id="cd02440">
    <property type="entry name" value="AdoMet_MTases"/>
    <property type="match status" value="1"/>
</dbReference>
<dbReference type="SUPFAM" id="SSF53335">
    <property type="entry name" value="S-adenosyl-L-methionine-dependent methyltransferases"/>
    <property type="match status" value="1"/>
</dbReference>
<feature type="domain" description="Methyltransferase type 11" evidence="1">
    <location>
        <begin position="46"/>
        <end position="136"/>
    </location>
</feature>
<name>A0ABV6W0P1_9ACTN</name>
<evidence type="ECO:0000259" key="1">
    <source>
        <dbReference type="Pfam" id="PF08241"/>
    </source>
</evidence>
<dbReference type="RefSeq" id="WP_380538836.1">
    <property type="nucleotide sequence ID" value="NZ_JBHFAB010000018.1"/>
</dbReference>